<dbReference type="Proteomes" id="UP000028705">
    <property type="component" value="Unassembled WGS sequence"/>
</dbReference>
<keyword evidence="1" id="KW-0812">Transmembrane</keyword>
<dbReference type="STRING" id="445961.IW15_07055"/>
<dbReference type="eggNOG" id="ENOG50311D0">
    <property type="taxonomic scope" value="Bacteria"/>
</dbReference>
<name>A0A086AA24_9FLAO</name>
<organism evidence="2 3">
    <name type="scientific">Chryseobacterium soli</name>
    <dbReference type="NCBI Taxonomy" id="445961"/>
    <lineage>
        <taxon>Bacteria</taxon>
        <taxon>Pseudomonadati</taxon>
        <taxon>Bacteroidota</taxon>
        <taxon>Flavobacteriia</taxon>
        <taxon>Flavobacteriales</taxon>
        <taxon>Weeksellaceae</taxon>
        <taxon>Chryseobacterium group</taxon>
        <taxon>Chryseobacterium</taxon>
    </lineage>
</organism>
<keyword evidence="3" id="KW-1185">Reference proteome</keyword>
<dbReference type="EMBL" id="JPRH01000002">
    <property type="protein sequence ID" value="KFF13538.1"/>
    <property type="molecule type" value="Genomic_DNA"/>
</dbReference>
<feature type="transmembrane region" description="Helical" evidence="1">
    <location>
        <begin position="133"/>
        <end position="151"/>
    </location>
</feature>
<evidence type="ECO:0000256" key="1">
    <source>
        <dbReference type="SAM" id="Phobius"/>
    </source>
</evidence>
<feature type="transmembrane region" description="Helical" evidence="1">
    <location>
        <begin position="105"/>
        <end position="127"/>
    </location>
</feature>
<proteinExistence type="predicted"/>
<evidence type="ECO:0000313" key="3">
    <source>
        <dbReference type="Proteomes" id="UP000028705"/>
    </source>
</evidence>
<accession>A0A086AA24</accession>
<sequence length="174" mass="20397">MKFMNLFFKSIGLYDRSILNIEINKSILAEKLKKITYTTNLNFSLISDSAIPTRFEYRGQISNTHFMIRRRKRFFDINNINAIINGTFSEEIGNTSITLEITPSLYHTLPFIVTIIFCLLFGFTFINEKNIEIIWPLTIAVITNVGYYLALKNNIKRNKYDFERELNFIVQKGN</sequence>
<dbReference type="AlphaFoldDB" id="A0A086AA24"/>
<gene>
    <name evidence="2" type="ORF">IW15_07055</name>
</gene>
<keyword evidence="1" id="KW-1133">Transmembrane helix</keyword>
<comment type="caution">
    <text evidence="2">The sequence shown here is derived from an EMBL/GenBank/DDBJ whole genome shotgun (WGS) entry which is preliminary data.</text>
</comment>
<keyword evidence="1" id="KW-0472">Membrane</keyword>
<protein>
    <submittedName>
        <fullName evidence="2">Uncharacterized protein</fullName>
    </submittedName>
</protein>
<reference evidence="2 3" key="1">
    <citation type="submission" date="2014-07" db="EMBL/GenBank/DDBJ databases">
        <title>Genome of Chryseobacterium soli DSM 19298.</title>
        <authorList>
            <person name="Stropko S.J."/>
            <person name="Pipes S.E."/>
            <person name="Newman J."/>
        </authorList>
    </citation>
    <scope>NUCLEOTIDE SEQUENCE [LARGE SCALE GENOMIC DNA]</scope>
    <source>
        <strain evidence="2 3">DSM 19298</strain>
    </source>
</reference>
<evidence type="ECO:0000313" key="2">
    <source>
        <dbReference type="EMBL" id="KFF13538.1"/>
    </source>
</evidence>